<evidence type="ECO:0000313" key="3">
    <source>
        <dbReference type="Proteomes" id="UP001500449"/>
    </source>
</evidence>
<keyword evidence="3" id="KW-1185">Reference proteome</keyword>
<evidence type="ECO:0000256" key="1">
    <source>
        <dbReference type="SAM" id="MobiDB-lite"/>
    </source>
</evidence>
<name>A0ABN2NC21_9PSEU</name>
<proteinExistence type="predicted"/>
<organism evidence="2 3">
    <name type="scientific">Pseudonocardia ailaonensis</name>
    <dbReference type="NCBI Taxonomy" id="367279"/>
    <lineage>
        <taxon>Bacteria</taxon>
        <taxon>Bacillati</taxon>
        <taxon>Actinomycetota</taxon>
        <taxon>Actinomycetes</taxon>
        <taxon>Pseudonocardiales</taxon>
        <taxon>Pseudonocardiaceae</taxon>
        <taxon>Pseudonocardia</taxon>
    </lineage>
</organism>
<sequence>MLCGRAPLPAGPRTERHREAGCARWRSRGAPTRTDYGRNANVISKPVDGHDKRRTAPQLPAPT</sequence>
<gene>
    <name evidence="2" type="ORF">GCM10009836_46890</name>
</gene>
<reference evidence="2 3" key="1">
    <citation type="journal article" date="2019" name="Int. J. Syst. Evol. Microbiol.">
        <title>The Global Catalogue of Microorganisms (GCM) 10K type strain sequencing project: providing services to taxonomists for standard genome sequencing and annotation.</title>
        <authorList>
            <consortium name="The Broad Institute Genomics Platform"/>
            <consortium name="The Broad Institute Genome Sequencing Center for Infectious Disease"/>
            <person name="Wu L."/>
            <person name="Ma J."/>
        </authorList>
    </citation>
    <scope>NUCLEOTIDE SEQUENCE [LARGE SCALE GENOMIC DNA]</scope>
    <source>
        <strain evidence="2 3">JCM 16009</strain>
    </source>
</reference>
<dbReference type="Proteomes" id="UP001500449">
    <property type="component" value="Unassembled WGS sequence"/>
</dbReference>
<accession>A0ABN2NC21</accession>
<comment type="caution">
    <text evidence="2">The sequence shown here is derived from an EMBL/GenBank/DDBJ whole genome shotgun (WGS) entry which is preliminary data.</text>
</comment>
<evidence type="ECO:0000313" key="2">
    <source>
        <dbReference type="EMBL" id="GAA1861356.1"/>
    </source>
</evidence>
<feature type="region of interest" description="Disordered" evidence="1">
    <location>
        <begin position="1"/>
        <end position="63"/>
    </location>
</feature>
<dbReference type="EMBL" id="BAAAQK010000018">
    <property type="protein sequence ID" value="GAA1861356.1"/>
    <property type="molecule type" value="Genomic_DNA"/>
</dbReference>
<protein>
    <submittedName>
        <fullName evidence="2">Uncharacterized protein</fullName>
    </submittedName>
</protein>